<dbReference type="EMBL" id="SRLO01000177">
    <property type="protein sequence ID" value="TNN69323.1"/>
    <property type="molecule type" value="Genomic_DNA"/>
</dbReference>
<protein>
    <submittedName>
        <fullName evidence="2">Uncharacterized protein</fullName>
    </submittedName>
</protein>
<evidence type="ECO:0000256" key="1">
    <source>
        <dbReference type="SAM" id="MobiDB-lite"/>
    </source>
</evidence>
<organism evidence="2 3">
    <name type="scientific">Liparis tanakae</name>
    <name type="common">Tanaka's snailfish</name>
    <dbReference type="NCBI Taxonomy" id="230148"/>
    <lineage>
        <taxon>Eukaryota</taxon>
        <taxon>Metazoa</taxon>
        <taxon>Chordata</taxon>
        <taxon>Craniata</taxon>
        <taxon>Vertebrata</taxon>
        <taxon>Euteleostomi</taxon>
        <taxon>Actinopterygii</taxon>
        <taxon>Neopterygii</taxon>
        <taxon>Teleostei</taxon>
        <taxon>Neoteleostei</taxon>
        <taxon>Acanthomorphata</taxon>
        <taxon>Eupercaria</taxon>
        <taxon>Perciformes</taxon>
        <taxon>Cottioidei</taxon>
        <taxon>Cottales</taxon>
        <taxon>Liparidae</taxon>
        <taxon>Liparis</taxon>
    </lineage>
</organism>
<dbReference type="OrthoDB" id="10590602at2759"/>
<evidence type="ECO:0000313" key="3">
    <source>
        <dbReference type="Proteomes" id="UP000314294"/>
    </source>
</evidence>
<dbReference type="Proteomes" id="UP000314294">
    <property type="component" value="Unassembled WGS sequence"/>
</dbReference>
<reference evidence="2 3" key="1">
    <citation type="submission" date="2019-03" db="EMBL/GenBank/DDBJ databases">
        <title>First draft genome of Liparis tanakae, snailfish: a comprehensive survey of snailfish specific genes.</title>
        <authorList>
            <person name="Kim W."/>
            <person name="Song I."/>
            <person name="Jeong J.-H."/>
            <person name="Kim D."/>
            <person name="Kim S."/>
            <person name="Ryu S."/>
            <person name="Song J.Y."/>
            <person name="Lee S.K."/>
        </authorList>
    </citation>
    <scope>NUCLEOTIDE SEQUENCE [LARGE SCALE GENOMIC DNA]</scope>
    <source>
        <tissue evidence="2">Muscle</tissue>
    </source>
</reference>
<accession>A0A4Z2HWH3</accession>
<feature type="region of interest" description="Disordered" evidence="1">
    <location>
        <begin position="1"/>
        <end position="65"/>
    </location>
</feature>
<name>A0A4Z2HWH3_9TELE</name>
<proteinExistence type="predicted"/>
<gene>
    <name evidence="2" type="ORF">EYF80_020474</name>
</gene>
<keyword evidence="3" id="KW-1185">Reference proteome</keyword>
<comment type="caution">
    <text evidence="2">The sequence shown here is derived from an EMBL/GenBank/DDBJ whole genome shotgun (WGS) entry which is preliminary data.</text>
</comment>
<sequence>MTSSQAAAGLRGLSDYSDPRVARRSSGSAKMLETILSLRGDESSSAPKEMLEVPPGGRSTLRNNK</sequence>
<dbReference type="AlphaFoldDB" id="A0A4Z2HWH3"/>
<evidence type="ECO:0000313" key="2">
    <source>
        <dbReference type="EMBL" id="TNN69323.1"/>
    </source>
</evidence>